<dbReference type="Gene3D" id="1.25.40.20">
    <property type="entry name" value="Ankyrin repeat-containing domain"/>
    <property type="match status" value="1"/>
</dbReference>
<dbReference type="InterPro" id="IPR002110">
    <property type="entry name" value="Ankyrin_rpt"/>
</dbReference>
<feature type="domain" description="Helicase ATP-binding" evidence="13">
    <location>
        <begin position="41"/>
        <end position="207"/>
    </location>
</feature>
<keyword evidence="7" id="KW-0378">Hydrolase</keyword>
<dbReference type="CDD" id="cd18791">
    <property type="entry name" value="SF2_C_RHA"/>
    <property type="match status" value="1"/>
</dbReference>
<keyword evidence="8" id="KW-0347">Helicase</keyword>
<dbReference type="GO" id="GO:0005524">
    <property type="term" value="F:ATP binding"/>
    <property type="evidence" value="ECO:0007669"/>
    <property type="project" value="UniProtKB-KW"/>
</dbReference>
<evidence type="ECO:0000256" key="7">
    <source>
        <dbReference type="ARBA" id="ARBA00022801"/>
    </source>
</evidence>
<dbReference type="PROSITE" id="PS50297">
    <property type="entry name" value="ANK_REP_REGION"/>
    <property type="match status" value="1"/>
</dbReference>
<dbReference type="PROSITE" id="PS50088">
    <property type="entry name" value="ANK_REPEAT"/>
    <property type="match status" value="1"/>
</dbReference>
<dbReference type="EC" id="3.6.4.13" evidence="3"/>
<keyword evidence="11" id="KW-1053">Target membrane</keyword>
<feature type="repeat" description="ANK" evidence="12">
    <location>
        <begin position="322"/>
        <end position="354"/>
    </location>
</feature>
<dbReference type="HOGENOM" id="CLU_001832_1_6_1"/>
<evidence type="ECO:0000256" key="8">
    <source>
        <dbReference type="ARBA" id="ARBA00022806"/>
    </source>
</evidence>
<dbReference type="SMART" id="SM00490">
    <property type="entry name" value="HELICc"/>
    <property type="match status" value="1"/>
</dbReference>
<dbReference type="KEGG" id="tut:107365816"/>
<dbReference type="SMART" id="SM00487">
    <property type="entry name" value="DEXDc"/>
    <property type="match status" value="1"/>
</dbReference>
<dbReference type="InterPro" id="IPR011545">
    <property type="entry name" value="DEAD/DEAH_box_helicase_dom"/>
</dbReference>
<proteinExistence type="inferred from homology"/>
<organism evidence="15 16">
    <name type="scientific">Tetranychus urticae</name>
    <name type="common">Two-spotted spider mite</name>
    <dbReference type="NCBI Taxonomy" id="32264"/>
    <lineage>
        <taxon>Eukaryota</taxon>
        <taxon>Metazoa</taxon>
        <taxon>Ecdysozoa</taxon>
        <taxon>Arthropoda</taxon>
        <taxon>Chelicerata</taxon>
        <taxon>Arachnida</taxon>
        <taxon>Acari</taxon>
        <taxon>Acariformes</taxon>
        <taxon>Trombidiformes</taxon>
        <taxon>Prostigmata</taxon>
        <taxon>Eleutherengona</taxon>
        <taxon>Raphignathae</taxon>
        <taxon>Tetranychoidea</taxon>
        <taxon>Tetranychidae</taxon>
        <taxon>Tetranychus</taxon>
    </lineage>
</organism>
<evidence type="ECO:0000313" key="16">
    <source>
        <dbReference type="Proteomes" id="UP000015104"/>
    </source>
</evidence>
<evidence type="ECO:0000256" key="3">
    <source>
        <dbReference type="ARBA" id="ARBA00012552"/>
    </source>
</evidence>
<dbReference type="Pfam" id="PF21010">
    <property type="entry name" value="HA2_C"/>
    <property type="match status" value="1"/>
</dbReference>
<evidence type="ECO:0000313" key="15">
    <source>
        <dbReference type="EnsemblMetazoa" id="tetur16g00360.1"/>
    </source>
</evidence>
<keyword evidence="4" id="KW-0268">Exocytosis</keyword>
<dbReference type="InterPro" id="IPR011709">
    <property type="entry name" value="DEAD-box_helicase_OB_fold"/>
</dbReference>
<dbReference type="GO" id="GO:0006887">
    <property type="term" value="P:exocytosis"/>
    <property type="evidence" value="ECO:0007669"/>
    <property type="project" value="UniProtKB-KW"/>
</dbReference>
<dbReference type="InterPro" id="IPR048333">
    <property type="entry name" value="HA2_WH"/>
</dbReference>
<keyword evidence="10" id="KW-0528">Neurotoxin</keyword>
<dbReference type="CDD" id="cd17917">
    <property type="entry name" value="DEXHc_RHA-like"/>
    <property type="match status" value="1"/>
</dbReference>
<evidence type="ECO:0000256" key="11">
    <source>
        <dbReference type="ARBA" id="ARBA00023298"/>
    </source>
</evidence>
<dbReference type="eggNOG" id="KOG0920">
    <property type="taxonomic scope" value="Eukaryota"/>
</dbReference>
<evidence type="ECO:0000256" key="5">
    <source>
        <dbReference type="ARBA" id="ARBA00022537"/>
    </source>
</evidence>
<dbReference type="GO" id="GO:0044218">
    <property type="term" value="C:other organism cell membrane"/>
    <property type="evidence" value="ECO:0007669"/>
    <property type="project" value="UniProtKB-KW"/>
</dbReference>
<dbReference type="PROSITE" id="PS51194">
    <property type="entry name" value="HELICASE_CTER"/>
    <property type="match status" value="1"/>
</dbReference>
<dbReference type="Pfam" id="PF00271">
    <property type="entry name" value="Helicase_C"/>
    <property type="match status" value="1"/>
</dbReference>
<keyword evidence="6" id="KW-0547">Nucleotide-binding</keyword>
<dbReference type="InterPro" id="IPR007502">
    <property type="entry name" value="Helicase-assoc_dom"/>
</dbReference>
<dbReference type="Pfam" id="PF00270">
    <property type="entry name" value="DEAD"/>
    <property type="match status" value="1"/>
</dbReference>
<dbReference type="STRING" id="32264.T1KNB5"/>
<sequence>MSCLIGRLTDGIPQIPPPAKDNQLTQFRRSLPIWKLRNDIMSLVENNSVILVSGDTGCGKTTQVPQFILDHCLKTKHVCRIVVAEPRRLSALSVAARVAQERGEAVGLTVGYQIRLESKVSPKTLVTFCTNGVLLRTLMRGDSALDRVTHIIIDEVHERDRFADFLLLTLRNLLDRKRNLKLILMSATIDSARFSQYFDGCASITIPRISHEVKTFFLEDILRKTDYLNSQIVSQHIVSKSKKQKKRLQKFLQAFSSYNSVNLPEAILNQSAPAMESKEFAFDLFDDFLEKAFRDGSDEIFEELLSLIINDGYPIDYQHSETGLTSLMVCCARGKLSYVEVLLGLGANVDLKSHNSWVAFDFAQQFNHIEICELLHAYINYRNRKALEDNNKFDYCSFMLSITEADKKIASLYNTLFPTDDVDLNLIIEVISLISKSDNDAFKSSRGAILIFLPGYDEIIGLRDRIANDHRLNHSNFQIFMLHSQMQNSDQRKVFDPVKPGVRKIILSTNLAETSITIDDVVFVIDSGKVKEESYDVNLGTTMLKSTWVSQANAIQRRGRAGRCQSGYCYHLFSKSQFLNMPRFQVPQILRMPIHELCLQTKLLAPKGVSIIDFLSQALDPPPMATLKSSINLLKTIDALDKDEQLTEIGFHLLDLPLVPTLGKMVLNAIVLKCLDPVLTIVCTLAYRDPFYIPNDRGLKPAAVKAKAKLASETYSDHMVLLRVFQAWQKARQDGFEYEFANANFVRSATMEMIAGTRAQLLGQLRASGFIRARGPGDIRDLNINSDHWGVIKAALCAGAYPNILKVDLSKKNLISNKDSSIRFHPSSVLIETSENRPKNHVKLLESLPSEWLIFDSLSRIGFKSYARYCTLISPLTVALFAGTSKSDNVVESITSKKSNRKKSSSRDLEREQSGDQILKIDDWILFRLKASDSNIVRLRKKWHSLFLRRISSPNKPSTNSDDHIIKTLVDLITQAEKSHRLTQPNGIGQRPRPMTIPIY</sequence>
<accession>T1KNB5</accession>
<dbReference type="Gene3D" id="3.40.50.300">
    <property type="entry name" value="P-loop containing nucleotide triphosphate hydrolases"/>
    <property type="match status" value="2"/>
</dbReference>
<dbReference type="Gene3D" id="1.20.120.1080">
    <property type="match status" value="1"/>
</dbReference>
<evidence type="ECO:0000256" key="4">
    <source>
        <dbReference type="ARBA" id="ARBA00022483"/>
    </source>
</evidence>
<dbReference type="AlphaFoldDB" id="T1KNB5"/>
<dbReference type="GO" id="GO:0016787">
    <property type="term" value="F:hydrolase activity"/>
    <property type="evidence" value="ECO:0007669"/>
    <property type="project" value="UniProtKB-KW"/>
</dbReference>
<evidence type="ECO:0000256" key="12">
    <source>
        <dbReference type="PROSITE-ProRule" id="PRU00023"/>
    </source>
</evidence>
<evidence type="ECO:0000256" key="10">
    <source>
        <dbReference type="ARBA" id="ARBA00023028"/>
    </source>
</evidence>
<dbReference type="GO" id="GO:0003724">
    <property type="term" value="F:RNA helicase activity"/>
    <property type="evidence" value="ECO:0007669"/>
    <property type="project" value="UniProtKB-EC"/>
</dbReference>
<dbReference type="SMART" id="SM00847">
    <property type="entry name" value="HA2"/>
    <property type="match status" value="1"/>
</dbReference>
<dbReference type="InterPro" id="IPR014001">
    <property type="entry name" value="Helicase_ATP-bd"/>
</dbReference>
<reference evidence="15" key="2">
    <citation type="submission" date="2015-06" db="UniProtKB">
        <authorList>
            <consortium name="EnsemblMetazoa"/>
        </authorList>
    </citation>
    <scope>IDENTIFICATION</scope>
</reference>
<keyword evidence="12" id="KW-0040">ANK repeat</keyword>
<keyword evidence="9" id="KW-0067">ATP-binding</keyword>
<dbReference type="Pfam" id="PF04408">
    <property type="entry name" value="WHD_HA2"/>
    <property type="match status" value="1"/>
</dbReference>
<dbReference type="InterPro" id="IPR001650">
    <property type="entry name" value="Helicase_C-like"/>
</dbReference>
<keyword evidence="10" id="KW-0638">Presynaptic neurotoxin</keyword>
<dbReference type="SUPFAM" id="SSF52540">
    <property type="entry name" value="P-loop containing nucleoside triphosphate hydrolases"/>
    <property type="match status" value="1"/>
</dbReference>
<dbReference type="SUPFAM" id="SSF48403">
    <property type="entry name" value="Ankyrin repeat"/>
    <property type="match status" value="1"/>
</dbReference>
<feature type="domain" description="Helicase C-terminal" evidence="14">
    <location>
        <begin position="429"/>
        <end position="605"/>
    </location>
</feature>
<gene>
    <name evidence="15" type="primary">107365816</name>
</gene>
<dbReference type="OrthoDB" id="6501736at2759"/>
<dbReference type="GO" id="GO:0044231">
    <property type="term" value="C:host cell presynaptic membrane"/>
    <property type="evidence" value="ECO:0007669"/>
    <property type="project" value="UniProtKB-KW"/>
</dbReference>
<evidence type="ECO:0000256" key="1">
    <source>
        <dbReference type="ARBA" id="ARBA00004175"/>
    </source>
</evidence>
<dbReference type="GO" id="GO:0003723">
    <property type="term" value="F:RNA binding"/>
    <property type="evidence" value="ECO:0007669"/>
    <property type="project" value="TreeGrafter"/>
</dbReference>
<keyword evidence="11" id="KW-0472">Membrane</keyword>
<keyword evidence="10" id="KW-0800">Toxin</keyword>
<dbReference type="Pfam" id="PF12796">
    <property type="entry name" value="Ank_2"/>
    <property type="match status" value="1"/>
</dbReference>
<keyword evidence="16" id="KW-1185">Reference proteome</keyword>
<comment type="similarity">
    <text evidence="2">Belongs to the DEAD box helicase family. DEAH subfamily.</text>
</comment>
<reference evidence="16" key="1">
    <citation type="submission" date="2011-08" db="EMBL/GenBank/DDBJ databases">
        <authorList>
            <person name="Rombauts S."/>
        </authorList>
    </citation>
    <scope>NUCLEOTIDE SEQUENCE</scope>
    <source>
        <strain evidence="16">London</strain>
    </source>
</reference>
<dbReference type="Pfam" id="PF07717">
    <property type="entry name" value="OB_NTP_bind"/>
    <property type="match status" value="1"/>
</dbReference>
<dbReference type="Proteomes" id="UP000015104">
    <property type="component" value="Unassembled WGS sequence"/>
</dbReference>
<name>T1KNB5_TETUR</name>
<dbReference type="OMA" id="XDEVHER"/>
<dbReference type="FunFam" id="1.20.120.1080:FF:000008">
    <property type="entry name" value="probable ATP-dependent RNA helicase YTHDC2"/>
    <property type="match status" value="1"/>
</dbReference>
<protein>
    <recommendedName>
        <fullName evidence="3">RNA helicase</fullName>
        <ecNumber evidence="3">3.6.4.13</ecNumber>
    </recommendedName>
</protein>
<evidence type="ECO:0000256" key="2">
    <source>
        <dbReference type="ARBA" id="ARBA00008792"/>
    </source>
</evidence>
<evidence type="ECO:0000256" key="9">
    <source>
        <dbReference type="ARBA" id="ARBA00022840"/>
    </source>
</evidence>
<dbReference type="EnsemblMetazoa" id="tetur16g00360.1">
    <property type="protein sequence ID" value="tetur16g00360.1"/>
    <property type="gene ID" value="tetur16g00360"/>
</dbReference>
<evidence type="ECO:0000256" key="6">
    <source>
        <dbReference type="ARBA" id="ARBA00022741"/>
    </source>
</evidence>
<dbReference type="InterPro" id="IPR036770">
    <property type="entry name" value="Ankyrin_rpt-contain_sf"/>
</dbReference>
<dbReference type="InterPro" id="IPR027417">
    <property type="entry name" value="P-loop_NTPase"/>
</dbReference>
<evidence type="ECO:0000259" key="14">
    <source>
        <dbReference type="PROSITE" id="PS51194"/>
    </source>
</evidence>
<evidence type="ECO:0000259" key="13">
    <source>
        <dbReference type="PROSITE" id="PS51192"/>
    </source>
</evidence>
<comment type="subcellular location">
    <subcellularLocation>
        <location evidence="1">Target cell membrane</location>
    </subcellularLocation>
</comment>
<dbReference type="PANTHER" id="PTHR18934">
    <property type="entry name" value="ATP-DEPENDENT RNA HELICASE"/>
    <property type="match status" value="1"/>
</dbReference>
<dbReference type="PANTHER" id="PTHR18934:SF213">
    <property type="entry name" value="3'-5' RNA HELICASE YTHDC2"/>
    <property type="match status" value="1"/>
</dbReference>
<dbReference type="PROSITE" id="PS51192">
    <property type="entry name" value="HELICASE_ATP_BIND_1"/>
    <property type="match status" value="1"/>
</dbReference>
<dbReference type="EMBL" id="CAEY01000275">
    <property type="status" value="NOT_ANNOTATED_CDS"/>
    <property type="molecule type" value="Genomic_DNA"/>
</dbReference>
<dbReference type="FunFam" id="3.40.50.300:FF:000284">
    <property type="entry name" value="probable ATP-dependent RNA helicase YTHDC2"/>
    <property type="match status" value="1"/>
</dbReference>
<keyword evidence="5" id="KW-1052">Target cell membrane</keyword>